<dbReference type="OrthoDB" id="9783240at2"/>
<evidence type="ECO:0000313" key="5">
    <source>
        <dbReference type="EMBL" id="SAK85932.1"/>
    </source>
</evidence>
<feature type="domain" description="Leucine-binding protein" evidence="4">
    <location>
        <begin position="33"/>
        <end position="381"/>
    </location>
</feature>
<evidence type="ECO:0000256" key="2">
    <source>
        <dbReference type="ARBA" id="ARBA00022729"/>
    </source>
</evidence>
<keyword evidence="2 3" id="KW-0732">Signal</keyword>
<reference evidence="5" key="1">
    <citation type="submission" date="2016-01" db="EMBL/GenBank/DDBJ databases">
        <authorList>
            <person name="Peeters C."/>
        </authorList>
    </citation>
    <scope>NUCLEOTIDE SEQUENCE</scope>
    <source>
        <strain evidence="5">LMG 29320</strain>
    </source>
</reference>
<proteinExistence type="inferred from homology"/>
<feature type="signal peptide" evidence="3">
    <location>
        <begin position="1"/>
        <end position="28"/>
    </location>
</feature>
<dbReference type="PANTHER" id="PTHR30483:SF6">
    <property type="entry name" value="PERIPLASMIC BINDING PROTEIN OF ABC TRANSPORTER FOR NATURAL AMINO ACIDS"/>
    <property type="match status" value="1"/>
</dbReference>
<dbReference type="PANTHER" id="PTHR30483">
    <property type="entry name" value="LEUCINE-SPECIFIC-BINDING PROTEIN"/>
    <property type="match status" value="1"/>
</dbReference>
<dbReference type="Pfam" id="PF13458">
    <property type="entry name" value="Peripla_BP_6"/>
    <property type="match status" value="1"/>
</dbReference>
<evidence type="ECO:0000256" key="3">
    <source>
        <dbReference type="SAM" id="SignalP"/>
    </source>
</evidence>
<dbReference type="STRING" id="1777138.AWB77_04548"/>
<comment type="similarity">
    <text evidence="1">Belongs to the leucine-binding protein family.</text>
</comment>
<evidence type="ECO:0000256" key="1">
    <source>
        <dbReference type="ARBA" id="ARBA00010062"/>
    </source>
</evidence>
<dbReference type="Proteomes" id="UP000054903">
    <property type="component" value="Unassembled WGS sequence"/>
</dbReference>
<dbReference type="AlphaFoldDB" id="A0A158CU72"/>
<dbReference type="InterPro" id="IPR028081">
    <property type="entry name" value="Leu-bd"/>
</dbReference>
<keyword evidence="6" id="KW-1185">Reference proteome</keyword>
<evidence type="ECO:0000259" key="4">
    <source>
        <dbReference type="Pfam" id="PF13458"/>
    </source>
</evidence>
<dbReference type="PROSITE" id="PS51257">
    <property type="entry name" value="PROKAR_LIPOPROTEIN"/>
    <property type="match status" value="1"/>
</dbReference>
<dbReference type="Gene3D" id="3.40.50.2300">
    <property type="match status" value="2"/>
</dbReference>
<dbReference type="EMBL" id="FCNX02000012">
    <property type="protein sequence ID" value="SAK85932.1"/>
    <property type="molecule type" value="Genomic_DNA"/>
</dbReference>
<accession>A0A158CU72</accession>
<sequence>MRNKCCRFLAGAVIAGLSLLGCDGSASAAGAEPITIGFAIAQSGWLENYDSAPFKAAVLKIDEINKAGGLLGHPLNYKVIDTKTDRERSASAGAELVRSGVKLLVVSCDYDFGAPAALAAQKAKIISMSLCAADPKMGAQGVGGYAFTANSAAQSEGIAIAEYAQKKLALKSTYVLEDTSIEYSKSGCAGFRAAWSKESGKDSILGNDVFKNDDPSIAAQITRLNSLPKKPDSVFVCSYTPGGASAIRQLRAAGINVPILGTTAMVDNYWLGAVPQLKDFYVPAFMSLYGDDPRPAMRTFVSEFKSRWGQPPVSSYSVLGYSLIEQWTYAVTKANSTDSDTVLAVMNGFNNQPFLVGPTTYRKDLHIQVNRPWLIMKVSDGSFRAVEMYQNQFTPDTKLLFRVGS</sequence>
<keyword evidence="5" id="KW-0675">Receptor</keyword>
<evidence type="ECO:0000313" key="6">
    <source>
        <dbReference type="Proteomes" id="UP000054903"/>
    </source>
</evidence>
<dbReference type="SUPFAM" id="SSF53822">
    <property type="entry name" value="Periplasmic binding protein-like I"/>
    <property type="match status" value="1"/>
</dbReference>
<gene>
    <name evidence="5" type="ORF">AWB77_04548</name>
</gene>
<feature type="chain" id="PRO_5007623410" evidence="3">
    <location>
        <begin position="29"/>
        <end position="405"/>
    </location>
</feature>
<protein>
    <submittedName>
        <fullName evidence="5">Extracellular ligand-binding receptor</fullName>
    </submittedName>
</protein>
<comment type="caution">
    <text evidence="5">The sequence shown here is derived from an EMBL/GenBank/DDBJ whole genome shotgun (WGS) entry which is preliminary data.</text>
</comment>
<dbReference type="InterPro" id="IPR051010">
    <property type="entry name" value="BCAA_transport"/>
</dbReference>
<name>A0A158CU72_9BURK</name>
<organism evidence="5 6">
    <name type="scientific">Caballeronia fortuita</name>
    <dbReference type="NCBI Taxonomy" id="1777138"/>
    <lineage>
        <taxon>Bacteria</taxon>
        <taxon>Pseudomonadati</taxon>
        <taxon>Pseudomonadota</taxon>
        <taxon>Betaproteobacteria</taxon>
        <taxon>Burkholderiales</taxon>
        <taxon>Burkholderiaceae</taxon>
        <taxon>Caballeronia</taxon>
    </lineage>
</organism>
<dbReference type="InterPro" id="IPR028082">
    <property type="entry name" value="Peripla_BP_I"/>
</dbReference>